<dbReference type="Gene3D" id="3.50.50.60">
    <property type="entry name" value="FAD/NAD(P)-binding domain"/>
    <property type="match status" value="1"/>
</dbReference>
<feature type="non-terminal residue" evidence="8">
    <location>
        <position position="84"/>
    </location>
</feature>
<keyword evidence="3" id="KW-0274">FAD</keyword>
<sequence length="84" mass="9041">MPNFNTPSTFHVVNPSNPKVLIVGAGLGGLTLAILLEKASIDYEIYERSTTISSQGSAISLSVNVLPLMEQLGLLGDLEKIWKK</sequence>
<dbReference type="Proteomes" id="UP000703661">
    <property type="component" value="Unassembled WGS sequence"/>
</dbReference>
<keyword evidence="6" id="KW-1133">Transmembrane helix</keyword>
<dbReference type="GO" id="GO:0071949">
    <property type="term" value="F:FAD binding"/>
    <property type="evidence" value="ECO:0007669"/>
    <property type="project" value="InterPro"/>
</dbReference>
<feature type="domain" description="FAD-binding" evidence="7">
    <location>
        <begin position="19"/>
        <end position="76"/>
    </location>
</feature>
<keyword evidence="5" id="KW-0503">Monooxygenase</keyword>
<dbReference type="PANTHER" id="PTHR13789:SF309">
    <property type="entry name" value="PUTATIVE (AFU_ORTHOLOGUE AFUA_6G14510)-RELATED"/>
    <property type="match status" value="1"/>
</dbReference>
<evidence type="ECO:0000259" key="7">
    <source>
        <dbReference type="Pfam" id="PF01494"/>
    </source>
</evidence>
<evidence type="ECO:0000256" key="3">
    <source>
        <dbReference type="ARBA" id="ARBA00022827"/>
    </source>
</evidence>
<evidence type="ECO:0000256" key="1">
    <source>
        <dbReference type="ARBA" id="ARBA00007992"/>
    </source>
</evidence>
<name>A0A9P6ME94_9FUNG</name>
<accession>A0A9P6ME94</accession>
<keyword evidence="6" id="KW-0812">Transmembrane</keyword>
<comment type="caution">
    <text evidence="8">The sequence shown here is derived from an EMBL/GenBank/DDBJ whole genome shotgun (WGS) entry which is preliminary data.</text>
</comment>
<evidence type="ECO:0000256" key="4">
    <source>
        <dbReference type="ARBA" id="ARBA00023002"/>
    </source>
</evidence>
<gene>
    <name evidence="8" type="ORF">BGZ80_007759</name>
</gene>
<dbReference type="SUPFAM" id="SSF51905">
    <property type="entry name" value="FAD/NAD(P)-binding domain"/>
    <property type="match status" value="1"/>
</dbReference>
<keyword evidence="6" id="KW-0472">Membrane</keyword>
<dbReference type="InterPro" id="IPR050493">
    <property type="entry name" value="FAD-dep_Monooxygenase_BioMet"/>
</dbReference>
<feature type="transmembrane region" description="Helical" evidence="6">
    <location>
        <begin position="20"/>
        <end position="36"/>
    </location>
</feature>
<evidence type="ECO:0000256" key="2">
    <source>
        <dbReference type="ARBA" id="ARBA00022630"/>
    </source>
</evidence>
<evidence type="ECO:0000313" key="9">
    <source>
        <dbReference type="Proteomes" id="UP000703661"/>
    </source>
</evidence>
<comment type="similarity">
    <text evidence="1">Belongs to the paxM FAD-dependent monooxygenase family.</text>
</comment>
<evidence type="ECO:0000256" key="6">
    <source>
        <dbReference type="SAM" id="Phobius"/>
    </source>
</evidence>
<proteinExistence type="inferred from homology"/>
<dbReference type="AlphaFoldDB" id="A0A9P6ME94"/>
<dbReference type="GO" id="GO:0004497">
    <property type="term" value="F:monooxygenase activity"/>
    <property type="evidence" value="ECO:0007669"/>
    <property type="project" value="UniProtKB-KW"/>
</dbReference>
<dbReference type="PANTHER" id="PTHR13789">
    <property type="entry name" value="MONOOXYGENASE"/>
    <property type="match status" value="1"/>
</dbReference>
<dbReference type="EMBL" id="JAAAID010004023">
    <property type="protein sequence ID" value="KAF9994634.1"/>
    <property type="molecule type" value="Genomic_DNA"/>
</dbReference>
<evidence type="ECO:0000256" key="5">
    <source>
        <dbReference type="ARBA" id="ARBA00023033"/>
    </source>
</evidence>
<keyword evidence="9" id="KW-1185">Reference proteome</keyword>
<dbReference type="InterPro" id="IPR036188">
    <property type="entry name" value="FAD/NAD-bd_sf"/>
</dbReference>
<reference evidence="8" key="1">
    <citation type="journal article" date="2020" name="Fungal Divers.">
        <title>Resolving the Mortierellaceae phylogeny through synthesis of multi-gene phylogenetics and phylogenomics.</title>
        <authorList>
            <person name="Vandepol N."/>
            <person name="Liber J."/>
            <person name="Desiro A."/>
            <person name="Na H."/>
            <person name="Kennedy M."/>
            <person name="Barry K."/>
            <person name="Grigoriev I.V."/>
            <person name="Miller A.N."/>
            <person name="O'Donnell K."/>
            <person name="Stajich J.E."/>
            <person name="Bonito G."/>
        </authorList>
    </citation>
    <scope>NUCLEOTIDE SEQUENCE</scope>
    <source>
        <strain evidence="8">NRRL 2769</strain>
    </source>
</reference>
<keyword evidence="2" id="KW-0285">Flavoprotein</keyword>
<evidence type="ECO:0000313" key="8">
    <source>
        <dbReference type="EMBL" id="KAF9994634.1"/>
    </source>
</evidence>
<dbReference type="InterPro" id="IPR002938">
    <property type="entry name" value="FAD-bd"/>
</dbReference>
<keyword evidence="4" id="KW-0560">Oxidoreductase</keyword>
<protein>
    <recommendedName>
        <fullName evidence="7">FAD-binding domain-containing protein</fullName>
    </recommendedName>
</protein>
<organism evidence="8 9">
    <name type="scientific">Entomortierella chlamydospora</name>
    <dbReference type="NCBI Taxonomy" id="101097"/>
    <lineage>
        <taxon>Eukaryota</taxon>
        <taxon>Fungi</taxon>
        <taxon>Fungi incertae sedis</taxon>
        <taxon>Mucoromycota</taxon>
        <taxon>Mortierellomycotina</taxon>
        <taxon>Mortierellomycetes</taxon>
        <taxon>Mortierellales</taxon>
        <taxon>Mortierellaceae</taxon>
        <taxon>Entomortierella</taxon>
    </lineage>
</organism>
<dbReference type="Pfam" id="PF01494">
    <property type="entry name" value="FAD_binding_3"/>
    <property type="match status" value="1"/>
</dbReference>